<dbReference type="GO" id="GO:0051959">
    <property type="term" value="F:dynein light intermediate chain binding"/>
    <property type="evidence" value="ECO:0007669"/>
    <property type="project" value="InterPro"/>
</dbReference>
<feature type="domain" description="AAA+ ATPase" evidence="20">
    <location>
        <begin position="2347"/>
        <end position="2492"/>
    </location>
</feature>
<keyword evidence="4" id="KW-0963">Cytoplasm</keyword>
<comment type="subcellular location">
    <subcellularLocation>
        <location evidence="1">Cytoplasm</location>
        <location evidence="1">Cytoskeleton</location>
        <location evidence="1">Flagellum axoneme</location>
    </subcellularLocation>
</comment>
<keyword evidence="6" id="KW-0677">Repeat</keyword>
<dbReference type="Pfam" id="PF17852">
    <property type="entry name" value="Dynein_AAA_lid"/>
    <property type="match status" value="1"/>
</dbReference>
<dbReference type="InterPro" id="IPR042222">
    <property type="entry name" value="Dynein_2_N"/>
</dbReference>
<dbReference type="Pfam" id="PF00630">
    <property type="entry name" value="Filamin"/>
    <property type="match status" value="1"/>
</dbReference>
<dbReference type="InterPro" id="IPR041228">
    <property type="entry name" value="Dynein_C"/>
</dbReference>
<dbReference type="Pfam" id="PF12774">
    <property type="entry name" value="AAA_6"/>
    <property type="match status" value="2"/>
</dbReference>
<dbReference type="Pfam" id="PF03028">
    <property type="entry name" value="Dynein_heavy"/>
    <property type="match status" value="1"/>
</dbReference>
<dbReference type="Pfam" id="PF17857">
    <property type="entry name" value="AAA_lid_1"/>
    <property type="match status" value="1"/>
</dbReference>
<dbReference type="Gene3D" id="1.10.8.710">
    <property type="match status" value="1"/>
</dbReference>
<dbReference type="InterPro" id="IPR041658">
    <property type="entry name" value="AAA_lid_11"/>
</dbReference>
<evidence type="ECO:0000256" key="4">
    <source>
        <dbReference type="ARBA" id="ARBA00022490"/>
    </source>
</evidence>
<keyword evidence="13" id="KW-0969">Cilium</keyword>
<evidence type="ECO:0000256" key="3">
    <source>
        <dbReference type="ARBA" id="ARBA00022441"/>
    </source>
</evidence>
<dbReference type="GO" id="GO:0008569">
    <property type="term" value="F:minus-end-directed microtubule motor activity"/>
    <property type="evidence" value="ECO:0007669"/>
    <property type="project" value="InterPro"/>
</dbReference>
<dbReference type="Pfam" id="PF12777">
    <property type="entry name" value="MT"/>
    <property type="match status" value="1"/>
</dbReference>
<evidence type="ECO:0000313" key="22">
    <source>
        <dbReference type="Proteomes" id="UP001438707"/>
    </source>
</evidence>
<dbReference type="SUPFAM" id="SSF52540">
    <property type="entry name" value="P-loop containing nucleoside triphosphate hydrolases"/>
    <property type="match status" value="4"/>
</dbReference>
<feature type="coiled-coil region" evidence="18">
    <location>
        <begin position="3167"/>
        <end position="3215"/>
    </location>
</feature>
<evidence type="ECO:0000256" key="8">
    <source>
        <dbReference type="ARBA" id="ARBA00022794"/>
    </source>
</evidence>
<dbReference type="Pfam" id="PF18198">
    <property type="entry name" value="AAA_lid_11"/>
    <property type="match status" value="1"/>
</dbReference>
<dbReference type="Gene3D" id="2.60.40.10">
    <property type="entry name" value="Immunoglobulins"/>
    <property type="match status" value="2"/>
</dbReference>
<accession>A0AAW1SCX3</accession>
<keyword evidence="11" id="KW-0243">Dynein</keyword>
<dbReference type="Pfam" id="PF12781">
    <property type="entry name" value="AAA_9"/>
    <property type="match status" value="1"/>
</dbReference>
<feature type="domain" description="AAA+ ATPase" evidence="20">
    <location>
        <begin position="1695"/>
        <end position="1862"/>
    </location>
</feature>
<dbReference type="Pfam" id="PF12780">
    <property type="entry name" value="AAA_8"/>
    <property type="match status" value="1"/>
</dbReference>
<evidence type="ECO:0000256" key="17">
    <source>
        <dbReference type="PROSITE-ProRule" id="PRU00087"/>
    </source>
</evidence>
<evidence type="ECO:0000256" key="9">
    <source>
        <dbReference type="ARBA" id="ARBA00022840"/>
    </source>
</evidence>
<dbReference type="Gene3D" id="6.10.140.1060">
    <property type="match status" value="1"/>
</dbReference>
<dbReference type="Gene3D" id="1.20.1270.280">
    <property type="match status" value="1"/>
</dbReference>
<dbReference type="InterPro" id="IPR011043">
    <property type="entry name" value="Gal_Oxase/kelch_b-propeller"/>
</dbReference>
<dbReference type="GO" id="GO:0030030">
    <property type="term" value="P:cell projection organization"/>
    <property type="evidence" value="ECO:0007669"/>
    <property type="project" value="UniProtKB-KW"/>
</dbReference>
<dbReference type="FunFam" id="3.40.50.300:FF:001275">
    <property type="entry name" value="Dynein heavy chain, putative"/>
    <property type="match status" value="1"/>
</dbReference>
<dbReference type="FunFam" id="3.10.490.20:FF:000009">
    <property type="entry name" value="Dynein heavy chain 4"/>
    <property type="match status" value="1"/>
</dbReference>
<evidence type="ECO:0000256" key="6">
    <source>
        <dbReference type="ARBA" id="ARBA00022737"/>
    </source>
</evidence>
<dbReference type="PROSITE" id="PS50194">
    <property type="entry name" value="FILAMIN_REPEAT"/>
    <property type="match status" value="1"/>
</dbReference>
<dbReference type="FunFam" id="1.20.920.30:FF:000007">
    <property type="entry name" value="Dynein axonemal heavy chain 10"/>
    <property type="match status" value="1"/>
</dbReference>
<dbReference type="InterPro" id="IPR042228">
    <property type="entry name" value="Dynein_linker_3"/>
</dbReference>
<protein>
    <recommendedName>
        <fullName evidence="20">AAA+ ATPase domain-containing protein</fullName>
    </recommendedName>
</protein>
<evidence type="ECO:0000256" key="18">
    <source>
        <dbReference type="SAM" id="Coils"/>
    </source>
</evidence>
<dbReference type="InterPro" id="IPR043157">
    <property type="entry name" value="Dynein_AAA1S"/>
</dbReference>
<dbReference type="Gene3D" id="2.120.10.80">
    <property type="entry name" value="Kelch-type beta propeller"/>
    <property type="match status" value="4"/>
</dbReference>
<evidence type="ECO:0000259" key="20">
    <source>
        <dbReference type="SMART" id="SM00382"/>
    </source>
</evidence>
<dbReference type="GO" id="GO:0030286">
    <property type="term" value="C:dynein complex"/>
    <property type="evidence" value="ECO:0007669"/>
    <property type="project" value="UniProtKB-KW"/>
</dbReference>
<dbReference type="CDD" id="cd00102">
    <property type="entry name" value="IPT"/>
    <property type="match status" value="1"/>
</dbReference>
<dbReference type="FunFam" id="3.40.50.300:FF:000738">
    <property type="entry name" value="Dynein heavy chain axonemal"/>
    <property type="match status" value="1"/>
</dbReference>
<evidence type="ECO:0000256" key="13">
    <source>
        <dbReference type="ARBA" id="ARBA00023069"/>
    </source>
</evidence>
<dbReference type="InterPro" id="IPR027417">
    <property type="entry name" value="P-loop_NTPase"/>
</dbReference>
<dbReference type="GO" id="GO:0007018">
    <property type="term" value="P:microtubule-based movement"/>
    <property type="evidence" value="ECO:0007669"/>
    <property type="project" value="InterPro"/>
</dbReference>
<dbReference type="InterPro" id="IPR026983">
    <property type="entry name" value="DHC"/>
</dbReference>
<keyword evidence="14" id="KW-0505">Motor protein</keyword>
<dbReference type="InterPro" id="IPR042219">
    <property type="entry name" value="AAA_lid_11_sf"/>
</dbReference>
<feature type="region of interest" description="Disordered" evidence="19">
    <location>
        <begin position="3637"/>
        <end position="3660"/>
    </location>
</feature>
<gene>
    <name evidence="21" type="ORF">WJX74_009166</name>
</gene>
<evidence type="ECO:0000313" key="21">
    <source>
        <dbReference type="EMBL" id="KAK9843243.1"/>
    </source>
</evidence>
<evidence type="ECO:0000256" key="2">
    <source>
        <dbReference type="ARBA" id="ARBA00008887"/>
    </source>
</evidence>
<feature type="domain" description="AAA+ ATPase" evidence="20">
    <location>
        <begin position="2694"/>
        <end position="2853"/>
    </location>
</feature>
<dbReference type="InterPro" id="IPR015915">
    <property type="entry name" value="Kelch-typ_b-propeller"/>
</dbReference>
<dbReference type="InterPro" id="IPR013783">
    <property type="entry name" value="Ig-like_fold"/>
</dbReference>
<evidence type="ECO:0000256" key="19">
    <source>
        <dbReference type="SAM" id="MobiDB-lite"/>
    </source>
</evidence>
<feature type="repeat" description="Filamin" evidence="17">
    <location>
        <begin position="451"/>
        <end position="561"/>
    </location>
</feature>
<dbReference type="InterPro" id="IPR014756">
    <property type="entry name" value="Ig_E-set"/>
</dbReference>
<evidence type="ECO:0000256" key="11">
    <source>
        <dbReference type="ARBA" id="ARBA00023017"/>
    </source>
</evidence>
<dbReference type="InterPro" id="IPR024743">
    <property type="entry name" value="Dynein_HC_stalk"/>
</dbReference>
<keyword evidence="16" id="KW-0966">Cell projection</keyword>
<dbReference type="GO" id="GO:0005524">
    <property type="term" value="F:ATP binding"/>
    <property type="evidence" value="ECO:0007669"/>
    <property type="project" value="UniProtKB-KW"/>
</dbReference>
<evidence type="ECO:0000256" key="16">
    <source>
        <dbReference type="ARBA" id="ARBA00023273"/>
    </source>
</evidence>
<evidence type="ECO:0000256" key="7">
    <source>
        <dbReference type="ARBA" id="ARBA00022741"/>
    </source>
</evidence>
<dbReference type="InterPro" id="IPR041589">
    <property type="entry name" value="DNAH3_AAA_lid_1"/>
</dbReference>
<dbReference type="InterPro" id="IPR003593">
    <property type="entry name" value="AAA+_ATPase"/>
</dbReference>
<evidence type="ECO:0000256" key="14">
    <source>
        <dbReference type="ARBA" id="ARBA00023175"/>
    </source>
</evidence>
<keyword evidence="12 18" id="KW-0175">Coiled coil</keyword>
<keyword evidence="9" id="KW-0067">ATP-binding</keyword>
<dbReference type="InterPro" id="IPR035706">
    <property type="entry name" value="AAA_9"/>
</dbReference>
<feature type="coiled-coil region" evidence="18">
    <location>
        <begin position="1398"/>
        <end position="1425"/>
    </location>
</feature>
<dbReference type="Gene3D" id="1.10.8.720">
    <property type="entry name" value="Region D6 of dynein motor"/>
    <property type="match status" value="1"/>
</dbReference>
<dbReference type="Pfam" id="PF18199">
    <property type="entry name" value="Dynein_C"/>
    <property type="match status" value="1"/>
</dbReference>
<sequence length="4460" mass="496918">MFPSSTLAAVKRCSEAAALKDKGPETSRVIAAALIVVRESKATPLRRNSSGRYYDSSPSIKLVVPSSHGRAQALNDLWVCDASSFDELKWAPFAAENRPPPRSRHTATALDGQRLLVFAGINHRTRYNDLWVLDVPSQQWTQLEIGGEAPTPRAHHTAIKFQNCIYIFGGYGGGGLASGELWLLQLDQAGTPCQWEQPSMAGPAPSPRFDHCCFLYPVTPNSPTFDRLIIMGGRDSGQMFQDVHVLQLAKQAWDTAPSHPGLDSEVCNALCDNIESVPYHRVIAWGGKRSAQEFRTRVEVFDCGSLVWHQPEAMGTPPSPREDTAWVYDAKSCCLIAFGGWANRWLGDTWRLNVSLVIGPPYACTGLGPAIGPVFGDTEITIRGLRFKEGKCQVKFGTGKGETLADGQYISPEAIKVKTPNYELWGALAVDVRVNISGEGWTVNKLQFSYFANTAARYCMAYGPGLLANCVFGLEMGFIIQAKDTCNNKRSSGGDVFKVVLKAEDGTVVGKTRMDDLGIGIYEAGYTAPAPGEYRVHVQLVDVASKSAAVEVRGSPFRVTCTDPWTSHRVMGTVPTRNQGATVCSLEGELVLFGGDKAGVMSCTAGVLGDWRWSYSRTSGNPPPARKLHSATAAASEGEIIIFGGQSLESGSDLNDIYYMIKGSEGYNWRTPEEVKGYGRTRPAAIAPSEAATQEEVAAAAEAAAALEDDVAAPPQERNSHAAAFLEGDLLIIGGDCNGDLCKESCFVDTSNKNVASWEEAKYEGGPAPSPRKGAAMASTAGRFAVMFGGKATADDGTETCFDDTLLMEALGGSILRIHTLAVGPTKPAARAGAMFQETAPNQLMLYGGLGADGKPVNDAWMLDINKPSWTCLYSAASEICHAQGPVSVWHDGRLVCLTSNSGSSKLDGAISLDPIRQLEALSFDKVMRGQSLEMLKTLERWVERQATGLDMAANPDALKQSFDKLLKARVMDSLYQTGVKKAETDLLIDQLREVFSRLTTQYKMNMHKAEKELADTAARWEDVKKNAPQVKADVGPIQTVEGDRIKREVKSFIGKTVTFKTRIRKQNFFAYECGPKKAYVELDKAAAEIQAQLDDLARHTQLCNMFECADYVKPAYEAVMEAKEAMIMAKDVWDCASMIEQQFKEWRATLWKDIRTDIMEDGTKSFTKEVKALPKGVKDESVFKGLDQSLKNFATSVPLVADLRSPAMRDRHWQQLMTTTKVKFVIDDKFKLDDLLKLELHKFEEEVGEIVDRAQKEEKMEQSLAKLKDTWNRVQFVFTPHKGAEGVFTVKLAEEDFEALEDNQVLVQGMMANRYMNTFRDEITGWNKNLNGVADVNQLMGEIQRTWAYLESLFIHSEEVKKELPEAATRFAAIDKKVRAILKEFHAVKNCVAACNREGLMASMEKEKKELEMCEKALNDYMESKRRAFPRFYFTSTADLLDILSNGDNPVKIQIHMSKCFQAMEKLKLDTDTPAPGTRPKALGMISCVGTEYVPFKAPLPLEHKVEQYLTDIINKMRGELREITDRSVQAYPTKARDEWIFDWPSQIILVVNQIYWCMEVEEAFQKLGKGQKNAMQVYNDLQIKQLTRLIEVTRTELPKADRQKVMNMITIDAHSRDIVENIITSGTPNADTFQWKCQLRSYWDTALNDCRIRICDADFPYGYEYLGNGARLVITPLTDRIYITATQACWLCCGTAPAGPAGTGKTETTKDLSAQLGKSIYVFNCAPEMDYRTMGDIFKGLAASGSWGCFDEFNRLVPEVLSVCSVQYKCVTDAQKRKSGMPGRGLEHIDASGRTVKAIENFTFIAADGIEMPLEEGCSAFITMNPGYIGRAELPESLKALFRPITVVVPDRQLIMENMLMAEGFVEAKVLAKKFASLYYLLEDLLSPQKHYDWGLRAIKSVLVVAGSLLRAQAGQVEADVLFRALRDFNIPKILAQDLVIFTGLLQDLFPGTSPPRQRDLAFEQVIQDTAVKMGLTPEDDFILRVVQLSELLAIRHCVFLMGPTGSGRSECYKVLAKAIQTGSAKPVNTYLEATNRKKVVIRDLDPKAISTQELYGYVNMATREWKDGLLSYNMRELANVPDDNPKWILLDGDLDANWIESMNSVMDDNRLLTLPSNERIRLLPHMKLIFEIRDLKYATPATATRAGILYISEGTQWNNMVQSWLTRVVRPYAEKAKWKDPEQPVAWIRELFGKYIPTTIFEMRKSFSPITPLNTMNYVTTLVNILEGCLRPENLSNKADQAVFEMTFVFATIWAFGGALCEKDGISYRKNFDKWWKTAWTTVKMPGKGTVYDYYVNFKTLKFTPWTDLVTEIDYDSAVPMSTVFVPTAETSSLRYFLDMMVGLKKPIMFVGSAGVGKTQLVKGKLGSFGEDMMALSIAFNYFTDVTSFQKILEGPLEKKAGINYGPPGNKQLVYFVDDLNMPKLDPYETAMPISLIRQHLGWGHWFDRQKLTQKNIHNTQYVACMNPTAGSFVVNPRLQRLFMTLAVEFPGQESLMKIYGTFVQGHLKKFSADCQELGTKILQAALALHDKVASTFRKTAVNFHYEFTVRHLANVFQGLLMSTPEQFNNPNKLSRLWLHESERVYADRLVSQGDLSTYNKSAVAIAKKYFNISDIDDFCKKNDPKPLIFCHFAKGLSERVYNEVTDYSSMYNILIEALNEYNETNAVMDLVLFEDAMKHVCRITRILSNPSGHALLVGVGGSGKQSLARLAGHICGYATTTIVISGNYNMANFREDLQKMYKRAGVKGEGILFLFTDTQIVDEKMLVYVNDLLASGEIPDLFAQEDKDEIINALRSETKSMGLTDSAENCYMVFLQKVRQNLHMVFTASPVGANFRTRSQRFLATVNSTVIDWFQPWPESSLHSVAKKFLDDMELGSDSIRAAVIEFMPYSFSAVETQAKKFYEVEKRYVYTTPKTFLELIRLYKNVLGRKRQQVQEAIDRLDTGLAKLQKTQREVDVLVEEAKIKAVEVEKKVADADVFAEQVGKEKANVALENDAAQVEADKCAVIAKDVSELAARCEADLAAAEPLVAQAEAALDTLNKKDLGEAKSLKKPPAGVDDITAVILILLENNPKDKSWGAAQKMMNNVDKFLERLKGFKPLIDDGKVPKRNFDATRSYLELPHFTKEVIANKSKAAAGLCDWAINIVKYFDVVAEVEPKRAELAAANGKLNDANATLKTVQDKVAGLNAQVRSLEEAYSKALAEKNSAIAESERCQLKLSLANRLITALASEGQRWAETVQQLRKDYQVLTGDMLLAAAFVSYAGPFTSKFRALLIADWIRFLREKGAPMTPGITDPLKVLVDDAGVASWVREGLPSDPTSVQNGTILVNSERWPLLMDPQLQGILWVKEREAKNNLKVVRMGAADTATKMERAIEAGHSVLIENMGESIDAVLNPVITRSTFKKGRSLFVKMGDKEVEYNKNFRLLLHTKLGNPHYPPEIQAETTLINFTVTEAGLEDQLLALVVNKERPDLEETKTQLIIQNTEFTIKLKQLEDELLFKLSAAEGDITEDVALIESLEESKRVADEISEKVVQARETEESINENRNKYRAVAARGAMLFFLLNSLNKIHAFYQYSLNAFVTVFARAIDVAPGGRNAGKPKVKAVTMQQLQKQVTGKPQEFEVVMEMARRSSMGHPEVAAGADKAEEAGEEAPMAPTPEQLEIRLKNLLDTCTYVVYNYTRRGLFDRDKLIVLTLLTFQILLTEKRINEEEYQALCRSTRAASPPPITDDLSRWMSESQWAALHPLTILQGFGTLAKDVEKGSEEWERWCGLEASEKAKMPGEWGKQAPFRHLLIIRALKPDRITNALQNFCESIMGSRYVNQEAFDAGKIMAEASRSTPLFFILFPGYSPSKDVEVFAASQDRTVKNGKLTLISMGQGQEGPAEAVLDKYTKEGGWVFLDNVHLMQGWIPALERKLEIAAETAHPDFRCFFSAEPINGAPQAKIVPESILQNCIKISNEPPSDMKSNMRRAFAAFSPESCSRPSTEAKRTAYKSILFGLCFYHSLLLGRKKFGTGIGSGAGSGLGFCRGYSFNMGDLTTCGDVLFNYLEANLQVPYDDLRYMFGEVFYGGHITDDFDRRCCTTYLEVLIRPEIMPDGENPPTLELAPGFKAPMPTSYEAMQNYIETALPAESPIVYGMHPNAELSLLTSQGETLFKTVIEVSGGGGSGGSSGGGTEALVRSSLQDFMQRLPEPFNMVEVEARVREKTPYVVVALQEAVRMNGLLEEMKRSMEELQLGLDGALNMSDKMEKLAQGIATNAVPALWMAMVSTRFQEVYSLAAWYQDILKRYDQLAAWTSGSIVTPNCVWLPGLFNPKAFLTAVMQTYARQHRLPLDVMKFRTDVTQRTVDSITEPAEVGCFIHGLCLEGARWDRETGCLRESLPNELHPALPVVQVVPVTVDQFSLAGYYSCPVYTNMQRANVYSPIVSTFTLRTEDVPHKWVLASVAVLLQDELA</sequence>
<dbReference type="InterPro" id="IPR013602">
    <property type="entry name" value="Dynein_heavy_linker"/>
</dbReference>
<dbReference type="EMBL" id="JALJOS010000002">
    <property type="protein sequence ID" value="KAK9843243.1"/>
    <property type="molecule type" value="Genomic_DNA"/>
</dbReference>
<comment type="similarity">
    <text evidence="2">Belongs to the dynein heavy chain family.</text>
</comment>
<dbReference type="Pfam" id="PF01833">
    <property type="entry name" value="TIG"/>
    <property type="match status" value="1"/>
</dbReference>
<dbReference type="Gene3D" id="1.20.920.30">
    <property type="match status" value="1"/>
</dbReference>
<evidence type="ECO:0000256" key="12">
    <source>
        <dbReference type="ARBA" id="ARBA00023054"/>
    </source>
</evidence>
<keyword evidence="10" id="KW-0282">Flagellum</keyword>
<dbReference type="FunFam" id="1.10.287.2620:FF:000001">
    <property type="entry name" value="Cytoplasmic dynein heavy chain 1"/>
    <property type="match status" value="1"/>
</dbReference>
<dbReference type="SUPFAM" id="SSF81296">
    <property type="entry name" value="E set domains"/>
    <property type="match status" value="2"/>
</dbReference>
<keyword evidence="15" id="KW-0206">Cytoskeleton</keyword>
<dbReference type="Pfam" id="PF08393">
    <property type="entry name" value="DHC_N2"/>
    <property type="match status" value="1"/>
</dbReference>
<evidence type="ECO:0000256" key="10">
    <source>
        <dbReference type="ARBA" id="ARBA00022846"/>
    </source>
</evidence>
<dbReference type="FunFam" id="1.20.140.100:FF:000001">
    <property type="entry name" value="dynein heavy chain 17, axonemal"/>
    <property type="match status" value="1"/>
</dbReference>
<dbReference type="SMART" id="SM00557">
    <property type="entry name" value="IG_FLMN"/>
    <property type="match status" value="1"/>
</dbReference>
<dbReference type="Gene3D" id="1.20.920.20">
    <property type="match status" value="1"/>
</dbReference>
<dbReference type="SUPFAM" id="SSF50965">
    <property type="entry name" value="Galactose oxidase, central domain"/>
    <property type="match status" value="2"/>
</dbReference>
<dbReference type="Gene3D" id="3.40.50.300">
    <property type="entry name" value="P-loop containing nucleotide triphosphate hydrolases"/>
    <property type="match status" value="5"/>
</dbReference>
<dbReference type="FunFam" id="3.40.50.300:FF:000049">
    <property type="entry name" value="Dynein, axonemal, heavy chain 5"/>
    <property type="match status" value="1"/>
</dbReference>
<dbReference type="InterPro" id="IPR035699">
    <property type="entry name" value="AAA_6"/>
</dbReference>
<name>A0AAW1SCX3_9CHLO</name>
<dbReference type="InterPro" id="IPR017868">
    <property type="entry name" value="Filamin/ABP280_repeat-like"/>
</dbReference>
<keyword evidence="3" id="KW-0880">Kelch repeat</keyword>
<dbReference type="SUPFAM" id="SSF117281">
    <property type="entry name" value="Kelch motif"/>
    <property type="match status" value="1"/>
</dbReference>
<dbReference type="FunFam" id="1.10.8.710:FF:000007">
    <property type="entry name" value="Putative dynein heavy chain"/>
    <property type="match status" value="1"/>
</dbReference>
<reference evidence="21 22" key="1">
    <citation type="journal article" date="2024" name="Nat. Commun.">
        <title>Phylogenomics reveals the evolutionary origins of lichenization in chlorophyte algae.</title>
        <authorList>
            <person name="Puginier C."/>
            <person name="Libourel C."/>
            <person name="Otte J."/>
            <person name="Skaloud P."/>
            <person name="Haon M."/>
            <person name="Grisel S."/>
            <person name="Petersen M."/>
            <person name="Berrin J.G."/>
            <person name="Delaux P.M."/>
            <person name="Dal Grande F."/>
            <person name="Keller J."/>
        </authorList>
    </citation>
    <scope>NUCLEOTIDE SEQUENCE [LARGE SCALE GENOMIC DNA]</scope>
    <source>
        <strain evidence="21 22">SAG 2145</strain>
    </source>
</reference>
<dbReference type="Gene3D" id="1.10.287.2620">
    <property type="match status" value="1"/>
</dbReference>
<dbReference type="Pfam" id="PF24681">
    <property type="entry name" value="Kelch_KLHDC2_KLHL20_DRC7"/>
    <property type="match status" value="1"/>
</dbReference>
<dbReference type="Gene3D" id="1.10.8.1220">
    <property type="match status" value="1"/>
</dbReference>
<dbReference type="Gene3D" id="3.10.490.20">
    <property type="match status" value="1"/>
</dbReference>
<dbReference type="FunFam" id="3.40.50.300:FF:002141">
    <property type="entry name" value="Dynein heavy chain"/>
    <property type="match status" value="1"/>
</dbReference>
<keyword evidence="7" id="KW-0547">Nucleotide-binding</keyword>
<dbReference type="Pfam" id="PF12775">
    <property type="entry name" value="AAA_7"/>
    <property type="match status" value="1"/>
</dbReference>
<organism evidence="21 22">
    <name type="scientific">Apatococcus lobatus</name>
    <dbReference type="NCBI Taxonomy" id="904363"/>
    <lineage>
        <taxon>Eukaryota</taxon>
        <taxon>Viridiplantae</taxon>
        <taxon>Chlorophyta</taxon>
        <taxon>core chlorophytes</taxon>
        <taxon>Trebouxiophyceae</taxon>
        <taxon>Chlorellales</taxon>
        <taxon>Chlorellaceae</taxon>
        <taxon>Apatococcus</taxon>
    </lineage>
</organism>
<dbReference type="PANTHER" id="PTHR45703:SF8">
    <property type="entry name" value="DYNEINS HEAVY CHAIN"/>
    <property type="match status" value="1"/>
</dbReference>
<dbReference type="FunFam" id="1.20.58.1120:FF:000001">
    <property type="entry name" value="dynein heavy chain 2, axonemal"/>
    <property type="match status" value="1"/>
</dbReference>
<dbReference type="Gene3D" id="3.20.180.20">
    <property type="entry name" value="Dynein heavy chain, N-terminal domain 2"/>
    <property type="match status" value="1"/>
</dbReference>
<proteinExistence type="inferred from homology"/>
<comment type="caution">
    <text evidence="21">The sequence shown here is derived from an EMBL/GenBank/DDBJ whole genome shotgun (WGS) entry which is preliminary data.</text>
</comment>
<dbReference type="GO" id="GO:0045505">
    <property type="term" value="F:dynein intermediate chain binding"/>
    <property type="evidence" value="ECO:0007669"/>
    <property type="project" value="InterPro"/>
</dbReference>
<dbReference type="InterPro" id="IPR001298">
    <property type="entry name" value="Filamin/ABP280_rpt"/>
</dbReference>
<dbReference type="Proteomes" id="UP001438707">
    <property type="component" value="Unassembled WGS sequence"/>
</dbReference>
<dbReference type="Gene3D" id="1.10.472.130">
    <property type="match status" value="1"/>
</dbReference>
<dbReference type="Gene3D" id="1.20.140.100">
    <property type="entry name" value="Dynein heavy chain, N-terminal domain 2"/>
    <property type="match status" value="1"/>
</dbReference>
<dbReference type="PANTHER" id="PTHR45703">
    <property type="entry name" value="DYNEIN HEAVY CHAIN"/>
    <property type="match status" value="1"/>
</dbReference>
<dbReference type="InterPro" id="IPR004273">
    <property type="entry name" value="Dynein_heavy_D6_P-loop"/>
</dbReference>
<keyword evidence="8" id="KW-0970">Cilium biogenesis/degradation</keyword>
<keyword evidence="5" id="KW-0493">Microtubule</keyword>
<dbReference type="SMART" id="SM00382">
    <property type="entry name" value="AAA"/>
    <property type="match status" value="3"/>
</dbReference>
<dbReference type="FunFam" id="1.20.920.20:FF:000001">
    <property type="entry name" value="dynein heavy chain 2, axonemal"/>
    <property type="match status" value="1"/>
</dbReference>
<feature type="coiled-coil region" evidence="18">
    <location>
        <begin position="3481"/>
        <end position="3550"/>
    </location>
</feature>
<dbReference type="InterPro" id="IPR043160">
    <property type="entry name" value="Dynein_C_barrel"/>
</dbReference>
<evidence type="ECO:0000256" key="1">
    <source>
        <dbReference type="ARBA" id="ARBA00004611"/>
    </source>
</evidence>
<dbReference type="InterPro" id="IPR002909">
    <property type="entry name" value="IPT_dom"/>
</dbReference>
<dbReference type="InterPro" id="IPR041466">
    <property type="entry name" value="Dynein_AAA5_ext"/>
</dbReference>
<evidence type="ECO:0000256" key="15">
    <source>
        <dbReference type="ARBA" id="ARBA00023212"/>
    </source>
</evidence>
<evidence type="ECO:0000256" key="5">
    <source>
        <dbReference type="ARBA" id="ARBA00022701"/>
    </source>
</evidence>
<keyword evidence="22" id="KW-1185">Reference proteome</keyword>
<dbReference type="GO" id="GO:0005874">
    <property type="term" value="C:microtubule"/>
    <property type="evidence" value="ECO:0007669"/>
    <property type="project" value="UniProtKB-KW"/>
</dbReference>
<dbReference type="Gene3D" id="1.20.58.1120">
    <property type="match status" value="1"/>
</dbReference>
<dbReference type="InterPro" id="IPR024317">
    <property type="entry name" value="Dynein_heavy_chain_D4_dom"/>
</dbReference>